<feature type="transmembrane region" description="Helical" evidence="1">
    <location>
        <begin position="65"/>
        <end position="89"/>
    </location>
</feature>
<keyword evidence="3" id="KW-1185">Reference proteome</keyword>
<evidence type="ECO:0000313" key="2">
    <source>
        <dbReference type="EMBL" id="AAG18814.1"/>
    </source>
</evidence>
<dbReference type="EMBL" id="AE004437">
    <property type="protein sequence ID" value="AAG18814.1"/>
    <property type="molecule type" value="Genomic_DNA"/>
</dbReference>
<keyword evidence="1" id="KW-1133">Transmembrane helix</keyword>
<sequence>MLADSRERAQERAASALELVAELFVVVLVLPVLVAIITTVVGVLAPGFSAPIAVPHTTHTTTVRALLVYGSAAFVLGVGALAAWLVGALRPRGLT</sequence>
<dbReference type="STRING" id="64091.VNG_0205H"/>
<feature type="transmembrane region" description="Helical" evidence="1">
    <location>
        <begin position="20"/>
        <end position="45"/>
    </location>
</feature>
<dbReference type="PATRIC" id="fig|64091.14.peg.152"/>
<protein>
    <submittedName>
        <fullName evidence="2">Uncharacterized protein</fullName>
    </submittedName>
</protein>
<evidence type="ECO:0000313" key="3">
    <source>
        <dbReference type="Proteomes" id="UP000000554"/>
    </source>
</evidence>
<proteinExistence type="predicted"/>
<dbReference type="InParanoid" id="Q9HSJ0"/>
<gene>
    <name evidence="2" type="ordered locus">VNG_0205H</name>
</gene>
<organism evidence="2 3">
    <name type="scientific">Halobacterium salinarum (strain ATCC 700922 / JCM 11081 / NRC-1)</name>
    <name type="common">Halobacterium halobium</name>
    <dbReference type="NCBI Taxonomy" id="64091"/>
    <lineage>
        <taxon>Archaea</taxon>
        <taxon>Methanobacteriati</taxon>
        <taxon>Methanobacteriota</taxon>
        <taxon>Stenosarchaea group</taxon>
        <taxon>Halobacteria</taxon>
        <taxon>Halobacteriales</taxon>
        <taxon>Halobacteriaceae</taxon>
        <taxon>Halobacterium</taxon>
        <taxon>Halobacterium salinarum NRC-34001</taxon>
    </lineage>
</organism>
<name>Q9HSJ0_HALSA</name>
<dbReference type="KEGG" id="hal:VNG_0205H"/>
<dbReference type="PaxDb" id="64091-VNG_0205H"/>
<keyword evidence="1" id="KW-0472">Membrane</keyword>
<accession>Q9HSJ0</accession>
<evidence type="ECO:0000256" key="1">
    <source>
        <dbReference type="SAM" id="Phobius"/>
    </source>
</evidence>
<reference evidence="2 3" key="1">
    <citation type="journal article" date="2000" name="Proc. Natl. Acad. Sci. U.S.A.">
        <title>Genome sequence of Halobacterium species NRC-1.</title>
        <authorList>
            <person name="Ng W.V."/>
            <person name="Kennedy S.P."/>
            <person name="Mahairas G.G."/>
            <person name="Berquist B."/>
            <person name="Pan M."/>
            <person name="Shukla H.D."/>
            <person name="Lasky S.R."/>
            <person name="Baliga N.S."/>
            <person name="Thorsson V."/>
            <person name="Sbrogna J."/>
            <person name="Swartzell S."/>
            <person name="Weir D."/>
            <person name="Hall J."/>
            <person name="Dahl T.A."/>
            <person name="Welti R."/>
            <person name="Goo Y.A."/>
            <person name="Leithauser B."/>
            <person name="Keller K."/>
            <person name="Cruz R."/>
            <person name="Danson M.J."/>
            <person name="Hough D.W."/>
            <person name="Maddocks D.G."/>
            <person name="Jablonski P.E."/>
            <person name="Krebs M.P."/>
            <person name="Angevine C.M."/>
            <person name="Dale H."/>
            <person name="Isenbarger T.A."/>
            <person name="Peck R.F."/>
            <person name="Pohlschroder M."/>
            <person name="Spudich J.L."/>
            <person name="Jung K.W."/>
            <person name="Alam M."/>
            <person name="Freitas T."/>
            <person name="Hou S."/>
            <person name="Daniels C.J."/>
            <person name="Dennis P.P."/>
            <person name="Omer A.D."/>
            <person name="Ebhardt H."/>
            <person name="Lowe T.M."/>
            <person name="Liang P."/>
            <person name="Riley M."/>
            <person name="Hood L."/>
            <person name="DasSarma S."/>
        </authorList>
    </citation>
    <scope>NUCLEOTIDE SEQUENCE [LARGE SCALE GENOMIC DNA]</scope>
    <source>
        <strain evidence="3">ATCC 700922 / JCM 11081 / NRC-1</strain>
    </source>
</reference>
<dbReference type="PIR" id="B84181">
    <property type="entry name" value="B84181"/>
</dbReference>
<dbReference type="HOGENOM" id="CLU_2366139_0_0_2"/>
<dbReference type="Proteomes" id="UP000000554">
    <property type="component" value="Chromosome"/>
</dbReference>
<dbReference type="AlphaFoldDB" id="Q9HSJ0"/>
<keyword evidence="1" id="KW-0812">Transmembrane</keyword>